<dbReference type="eggNOG" id="COG3231">
    <property type="taxonomic scope" value="Bacteria"/>
</dbReference>
<feature type="domain" description="Aminoglycoside phosphotransferase" evidence="1">
    <location>
        <begin position="34"/>
        <end position="248"/>
    </location>
</feature>
<evidence type="ECO:0000259" key="1">
    <source>
        <dbReference type="Pfam" id="PF01636"/>
    </source>
</evidence>
<dbReference type="SUPFAM" id="SSF56112">
    <property type="entry name" value="Protein kinase-like (PK-like)"/>
    <property type="match status" value="1"/>
</dbReference>
<dbReference type="HOGENOM" id="CLU_618063_0_0_11"/>
<protein>
    <submittedName>
        <fullName evidence="2">Aminoglycoside phosphotransferase</fullName>
    </submittedName>
</protein>
<dbReference type="EMBL" id="CP001778">
    <property type="protein sequence ID" value="ADD42894.1"/>
    <property type="molecule type" value="Genomic_DNA"/>
</dbReference>
<dbReference type="Proteomes" id="UP000000844">
    <property type="component" value="Chromosome"/>
</dbReference>
<name>D3QBL2_STANL</name>
<gene>
    <name evidence="2" type="ordered locus">Snas_3224</name>
</gene>
<dbReference type="STRING" id="446470.Snas_3224"/>
<organism evidence="2 3">
    <name type="scientific">Stackebrandtia nassauensis (strain DSM 44728 / CIP 108903 / NRRL B-16338 / NBRC 102104 / LLR-40K-21)</name>
    <dbReference type="NCBI Taxonomy" id="446470"/>
    <lineage>
        <taxon>Bacteria</taxon>
        <taxon>Bacillati</taxon>
        <taxon>Actinomycetota</taxon>
        <taxon>Actinomycetes</taxon>
        <taxon>Glycomycetales</taxon>
        <taxon>Glycomycetaceae</taxon>
        <taxon>Stackebrandtia</taxon>
    </lineage>
</organism>
<sequence length="443" mass="48425">MCGMTSLVDTALRLTYPDYRWRRLEAARPILGVRTYALTGRYRLVVKIALEEDLIDEDHGPCGEARRLAWLAGHGIPVPEVVDTGVMGDDEYLVLRLPDDAVPADQVASEQRLAACDAVADVARAVHGIDHRGCPFDRRLRVTIPRAKEACLFAEIRSRDPMAKLTSLIAKALWVGREEPVVCHGDLRPDSVLIDARTRRVAAVLDVARLGVADRYTDLAAATRGWRAGGLDKRVWWRYGEIPADADRVRLYRLLAEFCLPRPGTGRVEPRQDGGDVRRCGFVRQLGHGVPGDPTVFHQRRGLVVLETFTRQVRGGGVDTGQEIGFGGFEHLALPAHRHRHVDGTRRPLARGQAGFLGQFAPGGLRGRLTGFDAAAGRLPQQVGVDGVTPAQHQDPVVGVQAQHAGTLTIDFGHDAQVMARRRGGALAWAPGCPCHRVRCGSC</sequence>
<dbReference type="GO" id="GO:0016740">
    <property type="term" value="F:transferase activity"/>
    <property type="evidence" value="ECO:0007669"/>
    <property type="project" value="UniProtKB-KW"/>
</dbReference>
<dbReference type="AlphaFoldDB" id="D3QBL2"/>
<proteinExistence type="predicted"/>
<reference evidence="2 3" key="1">
    <citation type="journal article" date="2009" name="Stand. Genomic Sci.">
        <title>Complete genome sequence of Stackebrandtia nassauensis type strain (LLR-40K-21).</title>
        <authorList>
            <person name="Munk C."/>
            <person name="Lapidus A."/>
            <person name="Copeland A."/>
            <person name="Jando M."/>
            <person name="Mayilraj S."/>
            <person name="Glavina Del Rio T."/>
            <person name="Nolan M."/>
            <person name="Chen F."/>
            <person name="Lucas S."/>
            <person name="Tice H."/>
            <person name="Cheng J.F."/>
            <person name="Han C."/>
            <person name="Detter J.C."/>
            <person name="Bruce D."/>
            <person name="Goodwin L."/>
            <person name="Chain P."/>
            <person name="Pitluck S."/>
            <person name="Goker M."/>
            <person name="Ovchinikova G."/>
            <person name="Pati A."/>
            <person name="Ivanova N."/>
            <person name="Mavromatis K."/>
            <person name="Chen A."/>
            <person name="Palaniappan K."/>
            <person name="Land M."/>
            <person name="Hauser L."/>
            <person name="Chang Y.J."/>
            <person name="Jeffries C.D."/>
            <person name="Bristow J."/>
            <person name="Eisen J.A."/>
            <person name="Markowitz V."/>
            <person name="Hugenholtz P."/>
            <person name="Kyrpides N.C."/>
            <person name="Klenk H.P."/>
        </authorList>
    </citation>
    <scope>NUCLEOTIDE SEQUENCE [LARGE SCALE GENOMIC DNA]</scope>
    <source>
        <strain evidence="3">DSM 44728 / CIP 108903 / NRRL B-16338 / NBRC 102104 / LLR-40K-21</strain>
    </source>
</reference>
<evidence type="ECO:0000313" key="3">
    <source>
        <dbReference type="Proteomes" id="UP000000844"/>
    </source>
</evidence>
<dbReference type="Pfam" id="PF01636">
    <property type="entry name" value="APH"/>
    <property type="match status" value="1"/>
</dbReference>
<dbReference type="Gene3D" id="3.30.200.20">
    <property type="entry name" value="Phosphorylase Kinase, domain 1"/>
    <property type="match status" value="1"/>
</dbReference>
<keyword evidence="2" id="KW-0808">Transferase</keyword>
<dbReference type="InterPro" id="IPR051678">
    <property type="entry name" value="AGP_Transferase"/>
</dbReference>
<accession>D3QBL2</accession>
<keyword evidence="3" id="KW-1185">Reference proteome</keyword>
<dbReference type="PANTHER" id="PTHR21310:SF41">
    <property type="entry name" value="3'-PHOSPHOTRANSFERASE, PUTATIVE-RELATED"/>
    <property type="match status" value="1"/>
</dbReference>
<dbReference type="InterPro" id="IPR011009">
    <property type="entry name" value="Kinase-like_dom_sf"/>
</dbReference>
<dbReference type="InterPro" id="IPR002575">
    <property type="entry name" value="Aminoglycoside_PTrfase"/>
</dbReference>
<evidence type="ECO:0000313" key="2">
    <source>
        <dbReference type="EMBL" id="ADD42894.1"/>
    </source>
</evidence>
<dbReference type="Gene3D" id="3.90.1200.10">
    <property type="match status" value="1"/>
</dbReference>
<dbReference type="KEGG" id="sna:Snas_3224"/>
<dbReference type="PANTHER" id="PTHR21310">
    <property type="entry name" value="AMINOGLYCOSIDE PHOSPHOTRANSFERASE-RELATED-RELATED"/>
    <property type="match status" value="1"/>
</dbReference>